<evidence type="ECO:0000313" key="1">
    <source>
        <dbReference type="EMBL" id="KAH3875528.1"/>
    </source>
</evidence>
<evidence type="ECO:0000313" key="2">
    <source>
        <dbReference type="Proteomes" id="UP000828390"/>
    </source>
</evidence>
<reference evidence="1" key="2">
    <citation type="submission" date="2020-11" db="EMBL/GenBank/DDBJ databases">
        <authorList>
            <person name="McCartney M.A."/>
            <person name="Auch B."/>
            <person name="Kono T."/>
            <person name="Mallez S."/>
            <person name="Becker A."/>
            <person name="Gohl D.M."/>
            <person name="Silverstein K.A.T."/>
            <person name="Koren S."/>
            <person name="Bechman K.B."/>
            <person name="Herman A."/>
            <person name="Abrahante J.E."/>
            <person name="Garbe J."/>
        </authorList>
    </citation>
    <scope>NUCLEOTIDE SEQUENCE</scope>
    <source>
        <strain evidence="1">Duluth1</strain>
        <tissue evidence="1">Whole animal</tissue>
    </source>
</reference>
<proteinExistence type="predicted"/>
<comment type="caution">
    <text evidence="1">The sequence shown here is derived from an EMBL/GenBank/DDBJ whole genome shotgun (WGS) entry which is preliminary data.</text>
</comment>
<dbReference type="AlphaFoldDB" id="A0A9D4MFB8"/>
<accession>A0A9D4MFB8</accession>
<reference evidence="1" key="1">
    <citation type="journal article" date="2019" name="bioRxiv">
        <title>The Genome of the Zebra Mussel, Dreissena polymorpha: A Resource for Invasive Species Research.</title>
        <authorList>
            <person name="McCartney M.A."/>
            <person name="Auch B."/>
            <person name="Kono T."/>
            <person name="Mallez S."/>
            <person name="Zhang Y."/>
            <person name="Obille A."/>
            <person name="Becker A."/>
            <person name="Abrahante J.E."/>
            <person name="Garbe J."/>
            <person name="Badalamenti J.P."/>
            <person name="Herman A."/>
            <person name="Mangelson H."/>
            <person name="Liachko I."/>
            <person name="Sullivan S."/>
            <person name="Sone E.D."/>
            <person name="Koren S."/>
            <person name="Silverstein K.A.T."/>
            <person name="Beckman K.B."/>
            <person name="Gohl D.M."/>
        </authorList>
    </citation>
    <scope>NUCLEOTIDE SEQUENCE</scope>
    <source>
        <strain evidence="1">Duluth1</strain>
        <tissue evidence="1">Whole animal</tissue>
    </source>
</reference>
<name>A0A9D4MFB8_DREPO</name>
<sequence>MSYGQRSRGMFKVQPLLMRCLLTDVVWISTATTCAFCRPRLQTLAPTRVRQAPSPPPCS</sequence>
<dbReference type="Proteomes" id="UP000828390">
    <property type="component" value="Unassembled WGS sequence"/>
</dbReference>
<keyword evidence="2" id="KW-1185">Reference proteome</keyword>
<protein>
    <submittedName>
        <fullName evidence="1">Uncharacterized protein</fullName>
    </submittedName>
</protein>
<gene>
    <name evidence="1" type="ORF">DPMN_038796</name>
</gene>
<dbReference type="EMBL" id="JAIWYP010000002">
    <property type="protein sequence ID" value="KAH3875528.1"/>
    <property type="molecule type" value="Genomic_DNA"/>
</dbReference>
<organism evidence="1 2">
    <name type="scientific">Dreissena polymorpha</name>
    <name type="common">Zebra mussel</name>
    <name type="synonym">Mytilus polymorpha</name>
    <dbReference type="NCBI Taxonomy" id="45954"/>
    <lineage>
        <taxon>Eukaryota</taxon>
        <taxon>Metazoa</taxon>
        <taxon>Spiralia</taxon>
        <taxon>Lophotrochozoa</taxon>
        <taxon>Mollusca</taxon>
        <taxon>Bivalvia</taxon>
        <taxon>Autobranchia</taxon>
        <taxon>Heteroconchia</taxon>
        <taxon>Euheterodonta</taxon>
        <taxon>Imparidentia</taxon>
        <taxon>Neoheterodontei</taxon>
        <taxon>Myida</taxon>
        <taxon>Dreissenoidea</taxon>
        <taxon>Dreissenidae</taxon>
        <taxon>Dreissena</taxon>
    </lineage>
</organism>